<evidence type="ECO:0000313" key="2">
    <source>
        <dbReference type="EMBL" id="MDT0548993.1"/>
    </source>
</evidence>
<gene>
    <name evidence="2" type="ORF">RND15_40925</name>
</gene>
<dbReference type="Gene3D" id="3.30.450.40">
    <property type="match status" value="1"/>
</dbReference>
<organism evidence="2 3">
    <name type="scientific">Streptomyces lonegramiae</name>
    <dbReference type="NCBI Taxonomy" id="3075524"/>
    <lineage>
        <taxon>Bacteria</taxon>
        <taxon>Bacillati</taxon>
        <taxon>Actinomycetota</taxon>
        <taxon>Actinomycetes</taxon>
        <taxon>Kitasatosporales</taxon>
        <taxon>Streptomycetaceae</taxon>
        <taxon>Streptomyces</taxon>
    </lineage>
</organism>
<keyword evidence="3" id="KW-1185">Reference proteome</keyword>
<sequence>MRTQASLGTGPLAGLSPAESARLMAVMREAALSRGRLPLPARPVIGQSWDRMLRLGLDPERGSAPRLLGIEELERRRRQTRLVEVLPTLHTGLLEAAEAAGHIMIITDADGRVLWIDGHRGVRRHADGIALTEGAHWAEDVAGTSGIGTALAVRAPVRVHSSEHFVRAFHTWSCAAAPVHDPRDGRLLGIVDISGPAASAHPTVLSLVTATARWAEGELRLAHSWELDRLRAVAAPVLARIHGKAAVVDPHGWIAGVTGVTPRDRRLLLPKALHDGPVWLPALGACTVEPLPGGHLLRVLGSEPGGPDEPGGAYGPGGAGRLVLDVRRPHEWSLTFSGPSGTWTHQLSARHAEMLLVLAASPEGRTAAQLADDLFGDPTRTVTVRAAMSRLRRSFGAVLAHRPYRIADRLHVDVRHPERLQDLLPFSAAPGVARLRDADI</sequence>
<comment type="caution">
    <text evidence="2">The sequence shown here is derived from an EMBL/GenBank/DDBJ whole genome shotgun (WGS) entry which is preliminary data.</text>
</comment>
<dbReference type="Pfam" id="PF01590">
    <property type="entry name" value="GAF"/>
    <property type="match status" value="1"/>
</dbReference>
<evidence type="ECO:0000259" key="1">
    <source>
        <dbReference type="Pfam" id="PF01590"/>
    </source>
</evidence>
<protein>
    <submittedName>
        <fullName evidence="2">GAF domain-containing protein</fullName>
    </submittedName>
</protein>
<name>A0ABU2XSU2_9ACTN</name>
<dbReference type="InterPro" id="IPR003018">
    <property type="entry name" value="GAF"/>
</dbReference>
<dbReference type="EMBL" id="JAVRFD010000030">
    <property type="protein sequence ID" value="MDT0548993.1"/>
    <property type="molecule type" value="Genomic_DNA"/>
</dbReference>
<accession>A0ABU2XSU2</accession>
<reference evidence="2" key="1">
    <citation type="submission" date="2024-05" db="EMBL/GenBank/DDBJ databases">
        <title>30 novel species of actinomycetes from the DSMZ collection.</title>
        <authorList>
            <person name="Nouioui I."/>
        </authorList>
    </citation>
    <scope>NUCLEOTIDE SEQUENCE</scope>
    <source>
        <strain evidence="2">DSM 41529</strain>
    </source>
</reference>
<dbReference type="RefSeq" id="WP_311729558.1">
    <property type="nucleotide sequence ID" value="NZ_JAVRFD010000030.1"/>
</dbReference>
<feature type="domain" description="GAF" evidence="1">
    <location>
        <begin position="105"/>
        <end position="217"/>
    </location>
</feature>
<proteinExistence type="predicted"/>
<evidence type="ECO:0000313" key="3">
    <source>
        <dbReference type="Proteomes" id="UP001180754"/>
    </source>
</evidence>
<dbReference type="Proteomes" id="UP001180754">
    <property type="component" value="Unassembled WGS sequence"/>
</dbReference>
<dbReference type="InterPro" id="IPR029016">
    <property type="entry name" value="GAF-like_dom_sf"/>
</dbReference>